<dbReference type="GO" id="GO:0016740">
    <property type="term" value="F:transferase activity"/>
    <property type="evidence" value="ECO:0007669"/>
    <property type="project" value="UniProtKB-KW"/>
</dbReference>
<comment type="caution">
    <text evidence="4">The sequence shown here is derived from an EMBL/GenBank/DDBJ whole genome shotgun (WGS) entry which is preliminary data.</text>
</comment>
<dbReference type="Gene3D" id="3.40.50.20">
    <property type="match status" value="1"/>
</dbReference>
<keyword evidence="2" id="KW-0812">Transmembrane</keyword>
<protein>
    <submittedName>
        <fullName evidence="4">Ribosomal protein S6 glutaminyl transferase</fullName>
    </submittedName>
</protein>
<sequence length="81" mass="9271">MKIGILSQNENLYSTRRLREAIEARGHEAVIINALRCYMNINSVKPSIHFEGQDLVGFDALFLVSVLILRFTAVRYFVSLK</sequence>
<evidence type="ECO:0000259" key="3">
    <source>
        <dbReference type="Pfam" id="PF18030"/>
    </source>
</evidence>
<organism evidence="4 5">
    <name type="scientific">Photobacterium aphoticum</name>
    <dbReference type="NCBI Taxonomy" id="754436"/>
    <lineage>
        <taxon>Bacteria</taxon>
        <taxon>Pseudomonadati</taxon>
        <taxon>Pseudomonadota</taxon>
        <taxon>Gammaproteobacteria</taxon>
        <taxon>Vibrionales</taxon>
        <taxon>Vibrionaceae</taxon>
        <taxon>Photobacterium</taxon>
    </lineage>
</organism>
<evidence type="ECO:0000256" key="2">
    <source>
        <dbReference type="SAM" id="Phobius"/>
    </source>
</evidence>
<gene>
    <name evidence="4" type="ORF">JCM19237_3333</name>
</gene>
<keyword evidence="4" id="KW-0808">Transferase</keyword>
<evidence type="ECO:0000256" key="1">
    <source>
        <dbReference type="ARBA" id="ARBA00001946"/>
    </source>
</evidence>
<dbReference type="Pfam" id="PF18030">
    <property type="entry name" value="Rimk_N"/>
    <property type="match status" value="1"/>
</dbReference>
<reference evidence="4 5" key="1">
    <citation type="journal article" date="2014" name="Genome Announc.">
        <title>Draft Genome Sequences of Two Vibrionaceae Species, Vibrio ponticus C121 and Photobacterium aphoticum C119, Isolated as Coral Reef Microbiota.</title>
        <authorList>
            <person name="Al-saari N."/>
            <person name="Meirelles P.M."/>
            <person name="Mino S."/>
            <person name="Suda W."/>
            <person name="Oshima K."/>
            <person name="Hattori M."/>
            <person name="Ohkuma M."/>
            <person name="Thompson F.L."/>
            <person name="Gomez-Gil B."/>
            <person name="Sawabe T."/>
            <person name="Sawabe T."/>
        </authorList>
    </citation>
    <scope>NUCLEOTIDE SEQUENCE [LARGE SCALE GENOMIC DNA]</scope>
    <source>
        <strain evidence="4 5">JCM 19237</strain>
    </source>
</reference>
<feature type="domain" description="RimK preATP-grasp" evidence="3">
    <location>
        <begin position="1"/>
        <end position="61"/>
    </location>
</feature>
<dbReference type="InterPro" id="IPR041107">
    <property type="entry name" value="Rimk_N"/>
</dbReference>
<evidence type="ECO:0000313" key="5">
    <source>
        <dbReference type="Proteomes" id="UP000029227"/>
    </source>
</evidence>
<dbReference type="AlphaFoldDB" id="A0A090QZW6"/>
<evidence type="ECO:0000313" key="4">
    <source>
        <dbReference type="EMBL" id="GAL07394.1"/>
    </source>
</evidence>
<proteinExistence type="predicted"/>
<dbReference type="eggNOG" id="COG0189">
    <property type="taxonomic scope" value="Bacteria"/>
</dbReference>
<feature type="transmembrane region" description="Helical" evidence="2">
    <location>
        <begin position="60"/>
        <end position="78"/>
    </location>
</feature>
<keyword evidence="2" id="KW-0472">Membrane</keyword>
<accession>A0A090QZW6</accession>
<keyword evidence="2" id="KW-1133">Transmembrane helix</keyword>
<dbReference type="Proteomes" id="UP000029227">
    <property type="component" value="Unassembled WGS sequence"/>
</dbReference>
<dbReference type="STRING" id="754436.JCM19237_3333"/>
<dbReference type="EMBL" id="BBMN01000016">
    <property type="protein sequence ID" value="GAL07394.1"/>
    <property type="molecule type" value="Genomic_DNA"/>
</dbReference>
<name>A0A090QZW6_9GAMM</name>
<comment type="cofactor">
    <cofactor evidence="1">
        <name>Mg(2+)</name>
        <dbReference type="ChEBI" id="CHEBI:18420"/>
    </cofactor>
</comment>